<evidence type="ECO:0000256" key="1">
    <source>
        <dbReference type="SAM" id="Coils"/>
    </source>
</evidence>
<protein>
    <recommendedName>
        <fullName evidence="5">Fam-b protein</fullName>
    </recommendedName>
</protein>
<dbReference type="Proteomes" id="UP000018538">
    <property type="component" value="Unassembled WGS sequence"/>
</dbReference>
<keyword evidence="2" id="KW-0472">Membrane</keyword>
<dbReference type="EMBL" id="KI635843">
    <property type="protein sequence ID" value="ETB56044.1"/>
    <property type="molecule type" value="Genomic_DNA"/>
</dbReference>
<dbReference type="AlphaFoldDB" id="V7P9I6"/>
<dbReference type="NCBIfam" id="TIGR01597">
    <property type="entry name" value="PYST-B"/>
    <property type="match status" value="1"/>
</dbReference>
<feature type="coiled-coil region" evidence="1">
    <location>
        <begin position="104"/>
        <end position="139"/>
    </location>
</feature>
<keyword evidence="4" id="KW-1185">Reference proteome</keyword>
<accession>V7P9I6</accession>
<evidence type="ECO:0000256" key="2">
    <source>
        <dbReference type="SAM" id="Phobius"/>
    </source>
</evidence>
<gene>
    <name evidence="3" type="ORF">YYC_05921</name>
</gene>
<keyword evidence="2" id="KW-0812">Transmembrane</keyword>
<name>V7P9I6_PLAYE</name>
<dbReference type="InterPro" id="IPR006484">
    <property type="entry name" value="PYST_B"/>
</dbReference>
<proteinExistence type="predicted"/>
<feature type="transmembrane region" description="Helical" evidence="2">
    <location>
        <begin position="206"/>
        <end position="221"/>
    </location>
</feature>
<keyword evidence="2" id="KW-1133">Transmembrane helix</keyword>
<evidence type="ECO:0008006" key="5">
    <source>
        <dbReference type="Google" id="ProtNLM"/>
    </source>
</evidence>
<sequence>MRVNILKYVLFSIIICFFEYAKNELYYVNERIIYLERNITNFRNNRILADIDNQFDLNEFYQSILSLVDQFNEYNVDDEKITYLRNIIDSHIKKHKENNTLPDLNNLDKKTKKLIDELRKELEEVKKELDNKRDSELEIQPIHDKRIIKKDENNSISEQENFKQLENSENILETEDNKFDDKDNKITLSNNYKKFKINQKLKDKKALAIWGMFIVSNILVISLGTGYLAILLIPCTAFIINKYWESFKKLKKSKISK</sequence>
<evidence type="ECO:0000313" key="3">
    <source>
        <dbReference type="EMBL" id="ETB56044.1"/>
    </source>
</evidence>
<evidence type="ECO:0000313" key="4">
    <source>
        <dbReference type="Proteomes" id="UP000018538"/>
    </source>
</evidence>
<organism evidence="3 4">
    <name type="scientific">Plasmodium yoelii 17X</name>
    <dbReference type="NCBI Taxonomy" id="1323249"/>
    <lineage>
        <taxon>Eukaryota</taxon>
        <taxon>Sar</taxon>
        <taxon>Alveolata</taxon>
        <taxon>Apicomplexa</taxon>
        <taxon>Aconoidasida</taxon>
        <taxon>Haemosporida</taxon>
        <taxon>Plasmodiidae</taxon>
        <taxon>Plasmodium</taxon>
        <taxon>Plasmodium (Vinckeia)</taxon>
    </lineage>
</organism>
<keyword evidence="1" id="KW-0175">Coiled coil</keyword>
<dbReference type="Pfam" id="PF09592">
    <property type="entry name" value="DUF2031"/>
    <property type="match status" value="1"/>
</dbReference>
<reference evidence="3 4" key="1">
    <citation type="submission" date="2013-11" db="EMBL/GenBank/DDBJ databases">
        <title>The Genome Sequence of Plasmodium yoelii 17X.</title>
        <authorList>
            <consortium name="The Broad Institute Genomics Platform"/>
            <consortium name="The Broad Institute Genome Sequencing Center for Infectious Disease"/>
            <person name="Neafsey D."/>
            <person name="Adams J."/>
            <person name="Walker B."/>
            <person name="Young S.K."/>
            <person name="Zeng Q."/>
            <person name="Gargeya S."/>
            <person name="Fitzgerald M."/>
            <person name="Haas B."/>
            <person name="Abouelleil A."/>
            <person name="Alvarado L."/>
            <person name="Chapman S.B."/>
            <person name="Gainer-Dewar J."/>
            <person name="Goldberg J."/>
            <person name="Griggs A."/>
            <person name="Gujja S."/>
            <person name="Hansen M."/>
            <person name="Howarth C."/>
            <person name="Imamovic A."/>
            <person name="Ireland A."/>
            <person name="Larimer J."/>
            <person name="McCowan C."/>
            <person name="Murphy C."/>
            <person name="Pearson M."/>
            <person name="Poon T.W."/>
            <person name="Priest M."/>
            <person name="Roberts A."/>
            <person name="Saif S."/>
            <person name="Shea T."/>
            <person name="Sykes S."/>
            <person name="Wortman J."/>
            <person name="Nusbaum C."/>
            <person name="Birren B."/>
        </authorList>
    </citation>
    <scope>NUCLEOTIDE SEQUENCE [LARGE SCALE GENOMIC DNA]</scope>
    <source>
        <strain evidence="3 4">17X</strain>
    </source>
</reference>